<comment type="caution">
    <text evidence="2">The sequence shown here is derived from an EMBL/GenBank/DDBJ whole genome shotgun (WGS) entry which is preliminary data.</text>
</comment>
<organism evidence="2 3">
    <name type="scientific">Stephania yunnanensis</name>
    <dbReference type="NCBI Taxonomy" id="152371"/>
    <lineage>
        <taxon>Eukaryota</taxon>
        <taxon>Viridiplantae</taxon>
        <taxon>Streptophyta</taxon>
        <taxon>Embryophyta</taxon>
        <taxon>Tracheophyta</taxon>
        <taxon>Spermatophyta</taxon>
        <taxon>Magnoliopsida</taxon>
        <taxon>Ranunculales</taxon>
        <taxon>Menispermaceae</taxon>
        <taxon>Menispermoideae</taxon>
        <taxon>Cissampelideae</taxon>
        <taxon>Stephania</taxon>
    </lineage>
</organism>
<dbReference type="AlphaFoldDB" id="A0AAP0E0E3"/>
<accession>A0AAP0E0E3</accession>
<keyword evidence="3" id="KW-1185">Reference proteome</keyword>
<gene>
    <name evidence="2" type="ORF">Syun_031841</name>
</gene>
<dbReference type="Proteomes" id="UP001420932">
    <property type="component" value="Unassembled WGS sequence"/>
</dbReference>
<reference evidence="2 3" key="1">
    <citation type="submission" date="2024-01" db="EMBL/GenBank/DDBJ databases">
        <title>Genome assemblies of Stephania.</title>
        <authorList>
            <person name="Yang L."/>
        </authorList>
    </citation>
    <scope>NUCLEOTIDE SEQUENCE [LARGE SCALE GENOMIC DNA]</scope>
    <source>
        <strain evidence="2">YNDBR</strain>
        <tissue evidence="2">Leaf</tissue>
    </source>
</reference>
<name>A0AAP0E0E3_9MAGN</name>
<keyword evidence="1" id="KW-1133">Transmembrane helix</keyword>
<evidence type="ECO:0000256" key="1">
    <source>
        <dbReference type="SAM" id="Phobius"/>
    </source>
</evidence>
<sequence>MDRASQTEAEKRSFVFSTNSVDIDNPVPQEGGLEKVSGAITKYLRRYAVPTSSGMLLTSWSGTGSGHSFDAMPLFFFLLLNGILLTGKFPYWAGRRLKATYNSRSQNNQTHLHPLI</sequence>
<feature type="transmembrane region" description="Helical" evidence="1">
    <location>
        <begin position="74"/>
        <end position="94"/>
    </location>
</feature>
<protein>
    <submittedName>
        <fullName evidence="2">Uncharacterized protein</fullName>
    </submittedName>
</protein>
<dbReference type="EMBL" id="JBBNAF010000017">
    <property type="protein sequence ID" value="KAK9082537.1"/>
    <property type="molecule type" value="Genomic_DNA"/>
</dbReference>
<evidence type="ECO:0000313" key="3">
    <source>
        <dbReference type="Proteomes" id="UP001420932"/>
    </source>
</evidence>
<keyword evidence="1" id="KW-0812">Transmembrane</keyword>
<evidence type="ECO:0000313" key="2">
    <source>
        <dbReference type="EMBL" id="KAK9082537.1"/>
    </source>
</evidence>
<proteinExistence type="predicted"/>
<keyword evidence="1" id="KW-0472">Membrane</keyword>